<dbReference type="Proteomes" id="UP001419268">
    <property type="component" value="Unassembled WGS sequence"/>
</dbReference>
<proteinExistence type="predicted"/>
<name>A0AAP0HT27_9MAGN</name>
<dbReference type="AlphaFoldDB" id="A0AAP0HT27"/>
<protein>
    <submittedName>
        <fullName evidence="2">Uncharacterized protein</fullName>
    </submittedName>
</protein>
<evidence type="ECO:0000256" key="1">
    <source>
        <dbReference type="SAM" id="MobiDB-lite"/>
    </source>
</evidence>
<reference evidence="2 3" key="1">
    <citation type="submission" date="2024-01" db="EMBL/GenBank/DDBJ databases">
        <title>Genome assemblies of Stephania.</title>
        <authorList>
            <person name="Yang L."/>
        </authorList>
    </citation>
    <scope>NUCLEOTIDE SEQUENCE [LARGE SCALE GENOMIC DNA]</scope>
    <source>
        <strain evidence="2">JXDWG</strain>
        <tissue evidence="2">Leaf</tissue>
    </source>
</reference>
<accession>A0AAP0HT27</accession>
<evidence type="ECO:0000313" key="3">
    <source>
        <dbReference type="Proteomes" id="UP001419268"/>
    </source>
</evidence>
<keyword evidence="3" id="KW-1185">Reference proteome</keyword>
<gene>
    <name evidence="2" type="ORF">Scep_026149</name>
</gene>
<comment type="caution">
    <text evidence="2">The sequence shown here is derived from an EMBL/GenBank/DDBJ whole genome shotgun (WGS) entry which is preliminary data.</text>
</comment>
<organism evidence="2 3">
    <name type="scientific">Stephania cephalantha</name>
    <dbReference type="NCBI Taxonomy" id="152367"/>
    <lineage>
        <taxon>Eukaryota</taxon>
        <taxon>Viridiplantae</taxon>
        <taxon>Streptophyta</taxon>
        <taxon>Embryophyta</taxon>
        <taxon>Tracheophyta</taxon>
        <taxon>Spermatophyta</taxon>
        <taxon>Magnoliopsida</taxon>
        <taxon>Ranunculales</taxon>
        <taxon>Menispermaceae</taxon>
        <taxon>Menispermoideae</taxon>
        <taxon>Cissampelideae</taxon>
        <taxon>Stephania</taxon>
    </lineage>
</organism>
<feature type="region of interest" description="Disordered" evidence="1">
    <location>
        <begin position="1"/>
        <end position="62"/>
    </location>
</feature>
<feature type="compositionally biased region" description="Basic and acidic residues" evidence="1">
    <location>
        <begin position="9"/>
        <end position="30"/>
    </location>
</feature>
<dbReference type="EMBL" id="JBBNAG010000011">
    <property type="protein sequence ID" value="KAK9094680.1"/>
    <property type="molecule type" value="Genomic_DNA"/>
</dbReference>
<evidence type="ECO:0000313" key="2">
    <source>
        <dbReference type="EMBL" id="KAK9094680.1"/>
    </source>
</evidence>
<sequence length="87" mass="9361">MIVGRRKMHGEGTKGKLDDNINRFKMKGDGDDSIDDDEGGLGSERGDASGHDWSGGTEDMTEKYEGGGEYVMVAAREKASGHGWLVV</sequence>